<evidence type="ECO:0000313" key="4">
    <source>
        <dbReference type="Proteomes" id="UP000520156"/>
    </source>
</evidence>
<keyword evidence="1" id="KW-1133">Transmembrane helix</keyword>
<evidence type="ECO:0000256" key="1">
    <source>
        <dbReference type="SAM" id="Phobius"/>
    </source>
</evidence>
<protein>
    <submittedName>
        <fullName evidence="3">Acyltransferase</fullName>
    </submittedName>
</protein>
<comment type="caution">
    <text evidence="3">The sequence shown here is derived from an EMBL/GenBank/DDBJ whole genome shotgun (WGS) entry which is preliminary data.</text>
</comment>
<feature type="domain" description="Acyltransferase 3" evidence="2">
    <location>
        <begin position="14"/>
        <end position="340"/>
    </location>
</feature>
<reference evidence="3 4" key="1">
    <citation type="submission" date="2020-08" db="EMBL/GenBank/DDBJ databases">
        <title>The genome sequence of Novosphingobium flavum 4Y4.</title>
        <authorList>
            <person name="Liu Y."/>
        </authorList>
    </citation>
    <scope>NUCLEOTIDE SEQUENCE [LARGE SCALE GENOMIC DNA]</scope>
    <source>
        <strain evidence="3 4">4Y4</strain>
    </source>
</reference>
<name>A0A7X1F7P0_9SPHN</name>
<dbReference type="AlphaFoldDB" id="A0A7X1F7P0"/>
<dbReference type="Proteomes" id="UP000520156">
    <property type="component" value="Unassembled WGS sequence"/>
</dbReference>
<feature type="transmembrane region" description="Helical" evidence="1">
    <location>
        <begin position="228"/>
        <end position="247"/>
    </location>
</feature>
<organism evidence="3 4">
    <name type="scientific">Novosphingobium aerophilum</name>
    <dbReference type="NCBI Taxonomy" id="2839843"/>
    <lineage>
        <taxon>Bacteria</taxon>
        <taxon>Pseudomonadati</taxon>
        <taxon>Pseudomonadota</taxon>
        <taxon>Alphaproteobacteria</taxon>
        <taxon>Sphingomonadales</taxon>
        <taxon>Sphingomonadaceae</taxon>
        <taxon>Novosphingobium</taxon>
    </lineage>
</organism>
<dbReference type="InterPro" id="IPR002656">
    <property type="entry name" value="Acyl_transf_3_dom"/>
</dbReference>
<sequence length="370" mass="40904">MSRNTLQAKGRREQLDSLRLLAISGVLFDHAGISTRFLPGTVGVRFFLLLSGFLITRTLMAQLPARSAGVAAHGGTAALLSFYAKRALRIWPLYYLIIAVLLVGGVIELREAAIHGLFVTNIMQAIKNHWHVTSWFLPHFWTICVQEQFYLVWPLLFLLLDTTRRNLLLFAMMGVAVLFRLGMWWAGLHTQVGFQTLPFASFDALAVGSLLAIGHARLGFLVERRAQVWALVLAVLLSLAGMFGGFIDTVVLPGLWLVPLSVLILSAFDGKLGAAGAFLDWRPLVFFGRISLGIYLLHLPVAYAIITHGPRALIPWVEHRTWSGLAINTGATMALATLSWFLFEKPLQRLRRYLPDARPARSAAADAGLA</sequence>
<feature type="transmembrane region" description="Helical" evidence="1">
    <location>
        <begin position="199"/>
        <end position="216"/>
    </location>
</feature>
<feature type="transmembrane region" description="Helical" evidence="1">
    <location>
        <begin position="284"/>
        <end position="305"/>
    </location>
</feature>
<keyword evidence="3" id="KW-0012">Acyltransferase</keyword>
<dbReference type="GO" id="GO:0016747">
    <property type="term" value="F:acyltransferase activity, transferring groups other than amino-acyl groups"/>
    <property type="evidence" value="ECO:0007669"/>
    <property type="project" value="InterPro"/>
</dbReference>
<proteinExistence type="predicted"/>
<keyword evidence="1" id="KW-0472">Membrane</keyword>
<keyword evidence="4" id="KW-1185">Reference proteome</keyword>
<feature type="transmembrane region" description="Helical" evidence="1">
    <location>
        <begin position="167"/>
        <end position="187"/>
    </location>
</feature>
<dbReference type="PANTHER" id="PTHR23028:SF53">
    <property type="entry name" value="ACYL_TRANSF_3 DOMAIN-CONTAINING PROTEIN"/>
    <property type="match status" value="1"/>
</dbReference>
<feature type="transmembrane region" description="Helical" evidence="1">
    <location>
        <begin position="139"/>
        <end position="160"/>
    </location>
</feature>
<accession>A0A7X1F7P0</accession>
<evidence type="ECO:0000259" key="2">
    <source>
        <dbReference type="Pfam" id="PF01757"/>
    </source>
</evidence>
<dbReference type="GO" id="GO:0009103">
    <property type="term" value="P:lipopolysaccharide biosynthetic process"/>
    <property type="evidence" value="ECO:0007669"/>
    <property type="project" value="TreeGrafter"/>
</dbReference>
<feature type="transmembrane region" description="Helical" evidence="1">
    <location>
        <begin position="253"/>
        <end position="272"/>
    </location>
</feature>
<dbReference type="GO" id="GO:0016020">
    <property type="term" value="C:membrane"/>
    <property type="evidence" value="ECO:0007669"/>
    <property type="project" value="TreeGrafter"/>
</dbReference>
<keyword evidence="3" id="KW-0808">Transferase</keyword>
<dbReference type="PANTHER" id="PTHR23028">
    <property type="entry name" value="ACETYLTRANSFERASE"/>
    <property type="match status" value="1"/>
</dbReference>
<dbReference type="Pfam" id="PF01757">
    <property type="entry name" value="Acyl_transf_3"/>
    <property type="match status" value="1"/>
</dbReference>
<dbReference type="InterPro" id="IPR050879">
    <property type="entry name" value="Acyltransferase_3"/>
</dbReference>
<dbReference type="RefSeq" id="WP_185683305.1">
    <property type="nucleotide sequence ID" value="NZ_JACLAU010000011.1"/>
</dbReference>
<feature type="transmembrane region" description="Helical" evidence="1">
    <location>
        <begin position="93"/>
        <end position="119"/>
    </location>
</feature>
<gene>
    <name evidence="3" type="ORF">H7F49_09220</name>
</gene>
<keyword evidence="1" id="KW-0812">Transmembrane</keyword>
<feature type="transmembrane region" description="Helical" evidence="1">
    <location>
        <begin position="325"/>
        <end position="343"/>
    </location>
</feature>
<evidence type="ECO:0000313" key="3">
    <source>
        <dbReference type="EMBL" id="MBC2651883.1"/>
    </source>
</evidence>
<dbReference type="EMBL" id="JACLAU010000011">
    <property type="protein sequence ID" value="MBC2651883.1"/>
    <property type="molecule type" value="Genomic_DNA"/>
</dbReference>